<accession>A0A386HQU0</accession>
<evidence type="ECO:0000259" key="7">
    <source>
        <dbReference type="Pfam" id="PF04542"/>
    </source>
</evidence>
<evidence type="ECO:0000313" key="10">
    <source>
        <dbReference type="Proteomes" id="UP000266118"/>
    </source>
</evidence>
<sequence>MYNNSRNIINEHEELLSLKNGNEHAFEIIYNRYSLSIYRRLIQMVKIENVAEELTQDVFVKIWEKRHLIDPDQLFFSYLNKIAANLVVDFYRKVSRDERLKKSIADISTKMEEPLDFKIIHEEDISIIQKAIKNLPTQQQNVYELCKIEGHTYEEASRLLGISTATINNHIVRATKSLKNYLNKNYHLVLIIFFISGVR</sequence>
<dbReference type="Gene3D" id="1.10.10.10">
    <property type="entry name" value="Winged helix-like DNA-binding domain superfamily/Winged helix DNA-binding domain"/>
    <property type="match status" value="1"/>
</dbReference>
<organism evidence="9 10">
    <name type="scientific">Arachidicoccus soli</name>
    <dbReference type="NCBI Taxonomy" id="2341117"/>
    <lineage>
        <taxon>Bacteria</taxon>
        <taxon>Pseudomonadati</taxon>
        <taxon>Bacteroidota</taxon>
        <taxon>Chitinophagia</taxon>
        <taxon>Chitinophagales</taxon>
        <taxon>Chitinophagaceae</taxon>
        <taxon>Arachidicoccus</taxon>
    </lineage>
</organism>
<dbReference type="EMBL" id="CP032489">
    <property type="protein sequence ID" value="AYD48318.1"/>
    <property type="molecule type" value="Genomic_DNA"/>
</dbReference>
<dbReference type="CDD" id="cd06171">
    <property type="entry name" value="Sigma70_r4"/>
    <property type="match status" value="1"/>
</dbReference>
<keyword evidence="2 6" id="KW-0805">Transcription regulation</keyword>
<dbReference type="OrthoDB" id="655312at2"/>
<evidence type="ECO:0000259" key="8">
    <source>
        <dbReference type="Pfam" id="PF08281"/>
    </source>
</evidence>
<evidence type="ECO:0000256" key="5">
    <source>
        <dbReference type="ARBA" id="ARBA00023163"/>
    </source>
</evidence>
<dbReference type="InterPro" id="IPR036388">
    <property type="entry name" value="WH-like_DNA-bd_sf"/>
</dbReference>
<name>A0A386HQU0_9BACT</name>
<dbReference type="Pfam" id="PF04542">
    <property type="entry name" value="Sigma70_r2"/>
    <property type="match status" value="1"/>
</dbReference>
<dbReference type="RefSeq" id="WP_119988916.1">
    <property type="nucleotide sequence ID" value="NZ_CP032489.1"/>
</dbReference>
<evidence type="ECO:0000313" key="9">
    <source>
        <dbReference type="EMBL" id="AYD48318.1"/>
    </source>
</evidence>
<feature type="domain" description="RNA polymerase sigma factor 70 region 4 type 2" evidence="8">
    <location>
        <begin position="127"/>
        <end position="177"/>
    </location>
</feature>
<dbReference type="GO" id="GO:0016987">
    <property type="term" value="F:sigma factor activity"/>
    <property type="evidence" value="ECO:0007669"/>
    <property type="project" value="UniProtKB-KW"/>
</dbReference>
<dbReference type="KEGG" id="ark:D6B99_12330"/>
<dbReference type="PROSITE" id="PS01063">
    <property type="entry name" value="SIGMA70_ECF"/>
    <property type="match status" value="1"/>
</dbReference>
<dbReference type="GO" id="GO:0006352">
    <property type="term" value="P:DNA-templated transcription initiation"/>
    <property type="evidence" value="ECO:0007669"/>
    <property type="project" value="InterPro"/>
</dbReference>
<dbReference type="AlphaFoldDB" id="A0A386HQU0"/>
<feature type="domain" description="RNA polymerase sigma-70 region 2" evidence="7">
    <location>
        <begin position="30"/>
        <end position="96"/>
    </location>
</feature>
<dbReference type="SUPFAM" id="SSF88946">
    <property type="entry name" value="Sigma2 domain of RNA polymerase sigma factors"/>
    <property type="match status" value="1"/>
</dbReference>
<dbReference type="InterPro" id="IPR007627">
    <property type="entry name" value="RNA_pol_sigma70_r2"/>
</dbReference>
<keyword evidence="4 6" id="KW-0238">DNA-binding</keyword>
<dbReference type="SUPFAM" id="SSF88659">
    <property type="entry name" value="Sigma3 and sigma4 domains of RNA polymerase sigma factors"/>
    <property type="match status" value="1"/>
</dbReference>
<dbReference type="InterPro" id="IPR039425">
    <property type="entry name" value="RNA_pol_sigma-70-like"/>
</dbReference>
<evidence type="ECO:0000256" key="2">
    <source>
        <dbReference type="ARBA" id="ARBA00023015"/>
    </source>
</evidence>
<evidence type="ECO:0000256" key="1">
    <source>
        <dbReference type="ARBA" id="ARBA00010641"/>
    </source>
</evidence>
<dbReference type="PANTHER" id="PTHR43133">
    <property type="entry name" value="RNA POLYMERASE ECF-TYPE SIGMA FACTO"/>
    <property type="match status" value="1"/>
</dbReference>
<keyword evidence="3 6" id="KW-0731">Sigma factor</keyword>
<evidence type="ECO:0000256" key="4">
    <source>
        <dbReference type="ARBA" id="ARBA00023125"/>
    </source>
</evidence>
<dbReference type="InterPro" id="IPR013249">
    <property type="entry name" value="RNA_pol_sigma70_r4_t2"/>
</dbReference>
<dbReference type="InterPro" id="IPR013324">
    <property type="entry name" value="RNA_pol_sigma_r3/r4-like"/>
</dbReference>
<dbReference type="Proteomes" id="UP000266118">
    <property type="component" value="Chromosome"/>
</dbReference>
<dbReference type="PANTHER" id="PTHR43133:SF46">
    <property type="entry name" value="RNA POLYMERASE SIGMA-70 FACTOR ECF SUBFAMILY"/>
    <property type="match status" value="1"/>
</dbReference>
<dbReference type="InterPro" id="IPR013325">
    <property type="entry name" value="RNA_pol_sigma_r2"/>
</dbReference>
<evidence type="ECO:0000256" key="3">
    <source>
        <dbReference type="ARBA" id="ARBA00023082"/>
    </source>
</evidence>
<dbReference type="NCBIfam" id="TIGR02937">
    <property type="entry name" value="sigma70-ECF"/>
    <property type="match status" value="1"/>
</dbReference>
<dbReference type="Gene3D" id="1.10.1740.10">
    <property type="match status" value="1"/>
</dbReference>
<reference evidence="9 10" key="1">
    <citation type="submission" date="2018-09" db="EMBL/GenBank/DDBJ databases">
        <title>Arachidicoccus sp. nov., a bacterium isolated from soil.</title>
        <authorList>
            <person name="Weon H.-Y."/>
            <person name="Kwon S.-W."/>
            <person name="Lee S.A."/>
        </authorList>
    </citation>
    <scope>NUCLEOTIDE SEQUENCE [LARGE SCALE GENOMIC DNA]</scope>
    <source>
        <strain evidence="9 10">KIS59-12</strain>
    </source>
</reference>
<protein>
    <recommendedName>
        <fullName evidence="6">RNA polymerase sigma factor</fullName>
    </recommendedName>
</protein>
<proteinExistence type="inferred from homology"/>
<keyword evidence="10" id="KW-1185">Reference proteome</keyword>
<gene>
    <name evidence="9" type="ORF">D6B99_12330</name>
</gene>
<dbReference type="Pfam" id="PF08281">
    <property type="entry name" value="Sigma70_r4_2"/>
    <property type="match status" value="1"/>
</dbReference>
<dbReference type="InterPro" id="IPR014284">
    <property type="entry name" value="RNA_pol_sigma-70_dom"/>
</dbReference>
<keyword evidence="5 6" id="KW-0804">Transcription</keyword>
<dbReference type="GO" id="GO:0003677">
    <property type="term" value="F:DNA binding"/>
    <property type="evidence" value="ECO:0007669"/>
    <property type="project" value="UniProtKB-KW"/>
</dbReference>
<dbReference type="InterPro" id="IPR000838">
    <property type="entry name" value="RNA_pol_sigma70_ECF_CS"/>
</dbReference>
<comment type="similarity">
    <text evidence="1 6">Belongs to the sigma-70 factor family. ECF subfamily.</text>
</comment>
<evidence type="ECO:0000256" key="6">
    <source>
        <dbReference type="RuleBase" id="RU000716"/>
    </source>
</evidence>